<feature type="region of interest" description="Disordered" evidence="9">
    <location>
        <begin position="1"/>
        <end position="36"/>
    </location>
</feature>
<dbReference type="FunFam" id="3.40.850.10:FF:000033">
    <property type="entry name" value="Kinesin-like protein KIN-12E"/>
    <property type="match status" value="1"/>
</dbReference>
<dbReference type="PRINTS" id="PR00380">
    <property type="entry name" value="KINESINHEAVY"/>
</dbReference>
<feature type="compositionally biased region" description="Polar residues" evidence="9">
    <location>
        <begin position="1"/>
        <end position="33"/>
    </location>
</feature>
<feature type="coiled-coil region" evidence="8">
    <location>
        <begin position="1186"/>
        <end position="1213"/>
    </location>
</feature>
<evidence type="ECO:0000256" key="3">
    <source>
        <dbReference type="ARBA" id="ARBA00022840"/>
    </source>
</evidence>
<keyword evidence="1" id="KW-0493">Microtubule</keyword>
<dbReference type="GO" id="GO:0008017">
    <property type="term" value="F:microtubule binding"/>
    <property type="evidence" value="ECO:0007669"/>
    <property type="project" value="InterPro"/>
</dbReference>
<feature type="coiled-coil region" evidence="8">
    <location>
        <begin position="961"/>
        <end position="998"/>
    </location>
</feature>
<evidence type="ECO:0000256" key="5">
    <source>
        <dbReference type="ARBA" id="ARBA00023175"/>
    </source>
</evidence>
<keyword evidence="3 7" id="KW-0067">ATP-binding</keyword>
<dbReference type="InterPro" id="IPR036961">
    <property type="entry name" value="Kinesin_motor_dom_sf"/>
</dbReference>
<comment type="caution">
    <text evidence="11">The sequence shown here is derived from an EMBL/GenBank/DDBJ whole genome shotgun (WGS) entry which is preliminary data.</text>
</comment>
<dbReference type="GO" id="GO:0003777">
    <property type="term" value="F:microtubule motor activity"/>
    <property type="evidence" value="ECO:0007669"/>
    <property type="project" value="InterPro"/>
</dbReference>
<evidence type="ECO:0000256" key="7">
    <source>
        <dbReference type="PROSITE-ProRule" id="PRU00283"/>
    </source>
</evidence>
<evidence type="ECO:0000313" key="12">
    <source>
        <dbReference type="Proteomes" id="UP000516437"/>
    </source>
</evidence>
<keyword evidence="4 8" id="KW-0175">Coiled coil</keyword>
<dbReference type="GO" id="GO:0007018">
    <property type="term" value="P:microtubule-based movement"/>
    <property type="evidence" value="ECO:0007669"/>
    <property type="project" value="InterPro"/>
</dbReference>
<evidence type="ECO:0000256" key="4">
    <source>
        <dbReference type="ARBA" id="ARBA00023054"/>
    </source>
</evidence>
<comment type="similarity">
    <text evidence="6">Belongs to the TRAFAC class myosin-kinesin ATPase superfamily. Kinesin family. KIN-12 subfamily.</text>
</comment>
<dbReference type="InterPro" id="IPR019821">
    <property type="entry name" value="Kinesin_motor_CS"/>
</dbReference>
<evidence type="ECO:0000313" key="11">
    <source>
        <dbReference type="EMBL" id="KAB1213773.1"/>
    </source>
</evidence>
<dbReference type="SMART" id="SM00129">
    <property type="entry name" value="KISc"/>
    <property type="match status" value="1"/>
</dbReference>
<organism evidence="11 12">
    <name type="scientific">Morella rubra</name>
    <name type="common">Chinese bayberry</name>
    <dbReference type="NCBI Taxonomy" id="262757"/>
    <lineage>
        <taxon>Eukaryota</taxon>
        <taxon>Viridiplantae</taxon>
        <taxon>Streptophyta</taxon>
        <taxon>Embryophyta</taxon>
        <taxon>Tracheophyta</taxon>
        <taxon>Spermatophyta</taxon>
        <taxon>Magnoliopsida</taxon>
        <taxon>eudicotyledons</taxon>
        <taxon>Gunneridae</taxon>
        <taxon>Pentapetalae</taxon>
        <taxon>rosids</taxon>
        <taxon>fabids</taxon>
        <taxon>Fagales</taxon>
        <taxon>Myricaceae</taxon>
        <taxon>Morella</taxon>
    </lineage>
</organism>
<dbReference type="EMBL" id="RXIC02000023">
    <property type="protein sequence ID" value="KAB1213773.1"/>
    <property type="molecule type" value="Genomic_DNA"/>
</dbReference>
<feature type="coiled-coil region" evidence="8">
    <location>
        <begin position="1884"/>
        <end position="2101"/>
    </location>
</feature>
<dbReference type="GO" id="GO:0005874">
    <property type="term" value="C:microtubule"/>
    <property type="evidence" value="ECO:0007669"/>
    <property type="project" value="UniProtKB-KW"/>
</dbReference>
<dbReference type="InterPro" id="IPR001752">
    <property type="entry name" value="Kinesin_motor_dom"/>
</dbReference>
<feature type="region of interest" description="Disordered" evidence="9">
    <location>
        <begin position="2370"/>
        <end position="2395"/>
    </location>
</feature>
<evidence type="ECO:0000256" key="2">
    <source>
        <dbReference type="ARBA" id="ARBA00022741"/>
    </source>
</evidence>
<proteinExistence type="inferred from homology"/>
<dbReference type="PROSITE" id="PS50067">
    <property type="entry name" value="KINESIN_MOTOR_2"/>
    <property type="match status" value="1"/>
</dbReference>
<dbReference type="OrthoDB" id="3176171at2759"/>
<dbReference type="InterPro" id="IPR044986">
    <property type="entry name" value="KIF15/KIN-12"/>
</dbReference>
<feature type="coiled-coil region" evidence="8">
    <location>
        <begin position="1030"/>
        <end position="1057"/>
    </location>
</feature>
<feature type="coiled-coil region" evidence="8">
    <location>
        <begin position="2130"/>
        <end position="2167"/>
    </location>
</feature>
<evidence type="ECO:0000256" key="6">
    <source>
        <dbReference type="ARBA" id="ARBA00034488"/>
    </source>
</evidence>
<evidence type="ECO:0000256" key="1">
    <source>
        <dbReference type="ARBA" id="ARBA00022701"/>
    </source>
</evidence>
<dbReference type="PANTHER" id="PTHR37739">
    <property type="entry name" value="KINESIN-LIKE PROTEIN KIN-12D"/>
    <property type="match status" value="1"/>
</dbReference>
<feature type="coiled-coil region" evidence="8">
    <location>
        <begin position="1651"/>
        <end position="1685"/>
    </location>
</feature>
<evidence type="ECO:0000256" key="8">
    <source>
        <dbReference type="SAM" id="Coils"/>
    </source>
</evidence>
<evidence type="ECO:0000256" key="9">
    <source>
        <dbReference type="SAM" id="MobiDB-lite"/>
    </source>
</evidence>
<dbReference type="SUPFAM" id="SSF52540">
    <property type="entry name" value="P-loop containing nucleoside triphosphate hydrolases"/>
    <property type="match status" value="1"/>
</dbReference>
<dbReference type="PROSITE" id="PS00411">
    <property type="entry name" value="KINESIN_MOTOR_1"/>
    <property type="match status" value="1"/>
</dbReference>
<protein>
    <submittedName>
        <fullName evidence="11">Phragmoplast orienting kinesin-1</fullName>
    </submittedName>
</protein>
<dbReference type="GO" id="GO:0005524">
    <property type="term" value="F:ATP binding"/>
    <property type="evidence" value="ECO:0007669"/>
    <property type="project" value="UniProtKB-UniRule"/>
</dbReference>
<dbReference type="Gene3D" id="3.40.850.10">
    <property type="entry name" value="Kinesin motor domain"/>
    <property type="match status" value="1"/>
</dbReference>
<feature type="domain" description="Kinesin motor" evidence="10">
    <location>
        <begin position="185"/>
        <end position="522"/>
    </location>
</feature>
<name>A0A6A1VM36_9ROSI</name>
<feature type="compositionally biased region" description="Low complexity" evidence="9">
    <location>
        <begin position="150"/>
        <end position="160"/>
    </location>
</feature>
<dbReference type="Proteomes" id="UP000516437">
    <property type="component" value="Chromosome 5"/>
</dbReference>
<accession>A0A6A1VM36</accession>
<feature type="coiled-coil region" evidence="8">
    <location>
        <begin position="547"/>
        <end position="574"/>
    </location>
</feature>
<reference evidence="11 12" key="1">
    <citation type="journal article" date="2019" name="Plant Biotechnol. J.">
        <title>The red bayberry genome and genetic basis of sex determination.</title>
        <authorList>
            <person name="Jia H.M."/>
            <person name="Jia H.J."/>
            <person name="Cai Q.L."/>
            <person name="Wang Y."/>
            <person name="Zhao H.B."/>
            <person name="Yang W.F."/>
            <person name="Wang G.Y."/>
            <person name="Li Y.H."/>
            <person name="Zhan D.L."/>
            <person name="Shen Y.T."/>
            <person name="Niu Q.F."/>
            <person name="Chang L."/>
            <person name="Qiu J."/>
            <person name="Zhao L."/>
            <person name="Xie H.B."/>
            <person name="Fu W.Y."/>
            <person name="Jin J."/>
            <person name="Li X.W."/>
            <person name="Jiao Y."/>
            <person name="Zhou C.C."/>
            <person name="Tu T."/>
            <person name="Chai C.Y."/>
            <person name="Gao J.L."/>
            <person name="Fan L.J."/>
            <person name="van de Weg E."/>
            <person name="Wang J.Y."/>
            <person name="Gao Z.S."/>
        </authorList>
    </citation>
    <scope>NUCLEOTIDE SEQUENCE [LARGE SCALE GENOMIC DNA]</scope>
    <source>
        <tissue evidence="11">Leaves</tissue>
    </source>
</reference>
<dbReference type="CDD" id="cd01373">
    <property type="entry name" value="KISc_KLP2_like"/>
    <property type="match status" value="1"/>
</dbReference>
<evidence type="ECO:0000259" key="10">
    <source>
        <dbReference type="PROSITE" id="PS50067"/>
    </source>
</evidence>
<feature type="region of interest" description="Disordered" evidence="9">
    <location>
        <begin position="98"/>
        <end position="162"/>
    </location>
</feature>
<feature type="compositionally biased region" description="Polar residues" evidence="9">
    <location>
        <begin position="106"/>
        <end position="124"/>
    </location>
</feature>
<keyword evidence="5 7" id="KW-0505">Motor protein</keyword>
<dbReference type="Pfam" id="PF00225">
    <property type="entry name" value="Kinesin"/>
    <property type="match status" value="1"/>
</dbReference>
<dbReference type="InterPro" id="IPR027417">
    <property type="entry name" value="P-loop_NTPase"/>
</dbReference>
<keyword evidence="2 7" id="KW-0547">Nucleotide-binding</keyword>
<gene>
    <name evidence="11" type="ORF">CJ030_MR5G021905</name>
</gene>
<keyword evidence="12" id="KW-1185">Reference proteome</keyword>
<feature type="binding site" evidence="7">
    <location>
        <begin position="266"/>
        <end position="273"/>
    </location>
    <ligand>
        <name>ATP</name>
        <dbReference type="ChEBI" id="CHEBI:30616"/>
    </ligand>
</feature>
<dbReference type="PANTHER" id="PTHR37739:SF18">
    <property type="entry name" value="KINESIN-LIKE PROTEIN KIN-12C"/>
    <property type="match status" value="1"/>
</dbReference>
<feature type="compositionally biased region" description="Basic and acidic residues" evidence="9">
    <location>
        <begin position="2386"/>
        <end position="2395"/>
    </location>
</feature>
<sequence>MSKETFTSRLVTRSVSKGTQSEANENVFKSSLNPIHFPPSRTPLNAIQDPSQCRADLHDPAFDSHQKLEASQAVRSSDSKLDGAEKIGNAGLSFGTPRVFGRAGTKAQSEPNSAQSTPAKSVSRASIGGATGGCAASRVPPLYTGGRGGSSSKVSRGISITNSEPPVDVQHFELVDDWSFWRDHSVQVLIRIRPLSTMERVSQGYGRCLRQESEQTLVWLGHPETRFTFDHVACETLSQENLFRVAGLPMVENCMSGYNSCMFAYGQTGSGKTYTMMGEINEIEGKLNEDCGITPRIFEYLFTRIRAEEESRWDEKLKYSCKCSFLEIYNEQITDLLEPSSTNLQLREDLKKGVHVENLTEYSVRTVNDVVKLLLQGAANRKMAATHMNSESSRSHSVFTCIIESHWEKDSMTHFRFARLNLVDLAGSERQKSSGAEGDRLKEAANINKSLSTLGLVIMSLVDLAHGKHRHVPYRDSRLTFLLQDSLGGNSKTTIIANVSPSTCSANETLSTLKFAQRAKLIQNNVLKLHALVSLYVFHGNCEAKVNEDASGDVTALQRQIQQLKGQLSTLMKHNNFTSSISSYIPPLGESRINHLSVGYDSLGEKKQYGNHMTPSLQTRKTNCMEAILVGALRREKMSETAIQKLEAEIKHVNHLACQREEDGQRTKMMLRFREEKTKQLELLVNGSLSSEEYLMEENKALLEEIQLLWARIDRNPELTQLTLENIRLNEQLQLLKIFYEQGERETLLAEVSQLRTQVYEDILFPFCPCVALQWHLIDPLRLSNAFTYQKRLSNAFNMQLLETLEGKLMSSARNENQDNDTIKELENCRNMSTKLNSEVDELQTELQKDLNHTRAVSDPVIDSLSKDSEEFMQSDTYSLLQNIYLLWQLENDHGKSRTFFFLVLQVESKSIPNDSGDEMASCTRADDEVQQNRLDRNMGNNSVSHCNDTPKELMDARLLIEAMESEQVHLITELQHLQEENQRLMAMLSKKDKVDRESILESQSPLWKLGYLGTQTIGLLVEGNEDVEQKALQAKLEKMRKDLEEVRLLNNQYQEDQVFRLNQQHQIEEVRDQVEMETSRTILHLQEDVASLQLELQERLCYMTQENTGLRDEIAAKEQEIKALCMEWERATLELTSFLVDGSKNLKDVSGQVEAIARSFPQSSCWISEHVERAATVCMEKDESILTLEKSLEDAQNSVVEMELKLSSLKEAAMVLNELQQLDIDESNEEAIHLSKLSNGETKMVKMEDSKCITKNDQVTEAEVCANAAFLAANCLPNGGKIAQRNDVEIDTPFLKLANLNGVGSCSTFETNADTNVLALEYLQAQVKLARLGVLESESAIKEFYTEIEMHISTLQSDVCNISSSYGQLVQDLVNEIREMRMKYMKLEENHMDSQSCTVESLPVQLQKLLRFRNQNHMLSQIRDELAKTNEKLNIIKDCFKTEANMLECLSENEDSIETATWTADCSLSGSDVSTQSVTSGIELDGISYTPCSKFPAGLNMIDLKLGGSVVQSDDQQSKKSKNILKGPESWSETTRLCLRKELAMAFNAFHSLYVQLTTLLSASDVGNVSYSEELKQAVPSIDLGMEEAEVGCYNTREVVADEKINYASSFLTKFEEAHATMREADLMLNALLEANTSAKQLTGMWKQVNEALMVERATLIEEIEQLKSSVRVKEGENELLQDQIHHGLLELANSFSLLEVCFVHMQKVVDESFNTIYCDTLSMGQEMLYLLSSSRSPIEDICCEITEKGFALFVLYQCHIGELIRKLPYFNAKPGLHPFKHQEYCLVSNLKNIGSSGEDDIIGEGGKLMRERDEHELVSKLGGGVQGLSSDDLIYVNLALKKELERKEVLLEGLLFDFSLLQESASNRKDIKDETEKLIFSLSELRHELEMKTSQLDDMQVQYSKLEDHLADTEKAFSMLNSDLERAKETIDYYAEQNAELKVLLKDLYLTKSETEELLDEQKEVVKGLEKEILHLTSSLEKKSLSLARGIEEELRRVTSERDQLCEEVQSLNDTLEIAYALADEKEAIAVEAREESEASKMHAEQKEEEVKILERSVEELECTINVLEKKVYEMNEEVEKQKLIRDSLELELQALRRTFSSVEYLTVNVDSGSPNAEQPEEHISRQLQGRLLELHEAQNQIKLLEEEKVERDKEIKQYKDYISELVLHADAQASQYQQKVCMLNARLAAAESMTHDVIRDLLGVKLDMTNYADLIDQYQVQRLVEEAHQQTEEFLAKEQEILNLKKRNIDLLEERESCISEISRKEADILSVQMTVEQLREQDQLLSAQNEMLMRDKTNLKRRVTELDDIVKALLGAPSTQQQTQLPFKTKDNGSLKMGAVNADFAKRLAHSEKLLSHVNAEIAQFQRPGGSHPNDVTYGHGFETKNRRLIP</sequence>
<feature type="coiled-coil region" evidence="8">
    <location>
        <begin position="2223"/>
        <end position="2299"/>
    </location>
</feature>